<dbReference type="OrthoDB" id="10253409at2759"/>
<reference evidence="2 3" key="2">
    <citation type="submission" date="2018-11" db="EMBL/GenBank/DDBJ databases">
        <authorList>
            <consortium name="Pathogen Informatics"/>
        </authorList>
    </citation>
    <scope>NUCLEOTIDE SEQUENCE [LARGE SCALE GENOMIC DNA]</scope>
</reference>
<dbReference type="AlphaFoldDB" id="A0A0M3JDT7"/>
<keyword evidence="1" id="KW-0472">Membrane</keyword>
<protein>
    <submittedName>
        <fullName evidence="4">Ovule protein</fullName>
    </submittedName>
</protein>
<dbReference type="Proteomes" id="UP000267096">
    <property type="component" value="Unassembled WGS sequence"/>
</dbReference>
<keyword evidence="1" id="KW-1133">Transmembrane helix</keyword>
<proteinExistence type="predicted"/>
<gene>
    <name evidence="2" type="ORF">ASIM_LOCUS5570</name>
</gene>
<evidence type="ECO:0000313" key="3">
    <source>
        <dbReference type="Proteomes" id="UP000267096"/>
    </source>
</evidence>
<name>A0A0M3JDT7_ANISI</name>
<dbReference type="EMBL" id="UYRR01011077">
    <property type="protein sequence ID" value="VDK25751.1"/>
    <property type="molecule type" value="Genomic_DNA"/>
</dbReference>
<evidence type="ECO:0000313" key="4">
    <source>
        <dbReference type="WBParaSite" id="ASIM_0000577801-mRNA-1"/>
    </source>
</evidence>
<accession>A0A0M3JDT7</accession>
<feature type="transmembrane region" description="Helical" evidence="1">
    <location>
        <begin position="51"/>
        <end position="68"/>
    </location>
</feature>
<sequence length="69" mass="7983">MSSNFKQLSSMVCQKLVGLLELFTKRHSKLIEHMRANAEYEVDSGKQLPNYVSFDAFFGFCCFVFGFLF</sequence>
<keyword evidence="3" id="KW-1185">Reference proteome</keyword>
<evidence type="ECO:0000256" key="1">
    <source>
        <dbReference type="SAM" id="Phobius"/>
    </source>
</evidence>
<organism evidence="4">
    <name type="scientific">Anisakis simplex</name>
    <name type="common">Herring worm</name>
    <dbReference type="NCBI Taxonomy" id="6269"/>
    <lineage>
        <taxon>Eukaryota</taxon>
        <taxon>Metazoa</taxon>
        <taxon>Ecdysozoa</taxon>
        <taxon>Nematoda</taxon>
        <taxon>Chromadorea</taxon>
        <taxon>Rhabditida</taxon>
        <taxon>Spirurina</taxon>
        <taxon>Ascaridomorpha</taxon>
        <taxon>Ascaridoidea</taxon>
        <taxon>Anisakidae</taxon>
        <taxon>Anisakis</taxon>
        <taxon>Anisakis simplex complex</taxon>
    </lineage>
</organism>
<dbReference type="WBParaSite" id="ASIM_0000577801-mRNA-1">
    <property type="protein sequence ID" value="ASIM_0000577801-mRNA-1"/>
    <property type="gene ID" value="ASIM_0000577801"/>
</dbReference>
<evidence type="ECO:0000313" key="2">
    <source>
        <dbReference type="EMBL" id="VDK25751.1"/>
    </source>
</evidence>
<dbReference type="Pfam" id="PF09742">
    <property type="entry name" value="Dymeclin"/>
    <property type="match status" value="1"/>
</dbReference>
<keyword evidence="1" id="KW-0812">Transmembrane</keyword>
<reference evidence="4" key="1">
    <citation type="submission" date="2017-02" db="UniProtKB">
        <authorList>
            <consortium name="WormBaseParasite"/>
        </authorList>
    </citation>
    <scope>IDENTIFICATION</scope>
</reference>